<evidence type="ECO:0000313" key="2">
    <source>
        <dbReference type="EnsemblProtists" id="EOD24658"/>
    </source>
</evidence>
<organism evidence="2 3">
    <name type="scientific">Emiliania huxleyi (strain CCMP1516)</name>
    <dbReference type="NCBI Taxonomy" id="280463"/>
    <lineage>
        <taxon>Eukaryota</taxon>
        <taxon>Haptista</taxon>
        <taxon>Haptophyta</taxon>
        <taxon>Prymnesiophyceae</taxon>
        <taxon>Isochrysidales</taxon>
        <taxon>Noelaerhabdaceae</taxon>
        <taxon>Emiliania</taxon>
    </lineage>
</organism>
<evidence type="ECO:0000313" key="3">
    <source>
        <dbReference type="Proteomes" id="UP000013827"/>
    </source>
</evidence>
<dbReference type="KEGG" id="ehx:EMIHUDRAFT_206724"/>
<proteinExistence type="predicted"/>
<feature type="region of interest" description="Disordered" evidence="1">
    <location>
        <begin position="83"/>
        <end position="112"/>
    </location>
</feature>
<dbReference type="GeneID" id="17270205"/>
<dbReference type="GO" id="GO:0008270">
    <property type="term" value="F:zinc ion binding"/>
    <property type="evidence" value="ECO:0007669"/>
    <property type="project" value="InterPro"/>
</dbReference>
<dbReference type="Proteomes" id="UP000013827">
    <property type="component" value="Unassembled WGS sequence"/>
</dbReference>
<dbReference type="PaxDb" id="2903-EOD24658"/>
<dbReference type="EnsemblProtists" id="EOD24658">
    <property type="protein sequence ID" value="EOD24658"/>
    <property type="gene ID" value="EMIHUDRAFT_206724"/>
</dbReference>
<dbReference type="GO" id="GO:0003676">
    <property type="term" value="F:nucleic acid binding"/>
    <property type="evidence" value="ECO:0007669"/>
    <property type="project" value="InterPro"/>
</dbReference>
<dbReference type="RefSeq" id="XP_005777087.1">
    <property type="nucleotide sequence ID" value="XM_005777030.1"/>
</dbReference>
<evidence type="ECO:0000256" key="1">
    <source>
        <dbReference type="SAM" id="MobiDB-lite"/>
    </source>
</evidence>
<dbReference type="Gene3D" id="4.10.60.10">
    <property type="entry name" value="Zinc finger, CCHC-type"/>
    <property type="match status" value="1"/>
</dbReference>
<dbReference type="HOGENOM" id="CLU_1716656_0_0_1"/>
<keyword evidence="3" id="KW-1185">Reference proteome</keyword>
<name>A0A0D3JMC3_EMIH1</name>
<evidence type="ECO:0008006" key="4">
    <source>
        <dbReference type="Google" id="ProtNLM"/>
    </source>
</evidence>
<sequence length="153" mass="16214">MPAMHAPFNPIEVLMEDALCTYIDPLDELKAFNRLLSPAVAVLLNEVNEPIATHEPGSKLQRGLVLKLPPQLAPARLIAKQNIASPLTPARPSRKNKPQRCSNCKGTGHKSRTCKWGKPASASIAATVNVAAAPPALLDNNALAMNTAAAAAR</sequence>
<dbReference type="AlphaFoldDB" id="A0A0D3JMC3"/>
<reference evidence="3" key="1">
    <citation type="journal article" date="2013" name="Nature">
        <title>Pan genome of the phytoplankton Emiliania underpins its global distribution.</title>
        <authorList>
            <person name="Read B.A."/>
            <person name="Kegel J."/>
            <person name="Klute M.J."/>
            <person name="Kuo A."/>
            <person name="Lefebvre S.C."/>
            <person name="Maumus F."/>
            <person name="Mayer C."/>
            <person name="Miller J."/>
            <person name="Monier A."/>
            <person name="Salamov A."/>
            <person name="Young J."/>
            <person name="Aguilar M."/>
            <person name="Claverie J.M."/>
            <person name="Frickenhaus S."/>
            <person name="Gonzalez K."/>
            <person name="Herman E.K."/>
            <person name="Lin Y.C."/>
            <person name="Napier J."/>
            <person name="Ogata H."/>
            <person name="Sarno A.F."/>
            <person name="Shmutz J."/>
            <person name="Schroeder D."/>
            <person name="de Vargas C."/>
            <person name="Verret F."/>
            <person name="von Dassow P."/>
            <person name="Valentin K."/>
            <person name="Van de Peer Y."/>
            <person name="Wheeler G."/>
            <person name="Dacks J.B."/>
            <person name="Delwiche C.F."/>
            <person name="Dyhrman S.T."/>
            <person name="Glockner G."/>
            <person name="John U."/>
            <person name="Richards T."/>
            <person name="Worden A.Z."/>
            <person name="Zhang X."/>
            <person name="Grigoriev I.V."/>
            <person name="Allen A.E."/>
            <person name="Bidle K."/>
            <person name="Borodovsky M."/>
            <person name="Bowler C."/>
            <person name="Brownlee C."/>
            <person name="Cock J.M."/>
            <person name="Elias M."/>
            <person name="Gladyshev V.N."/>
            <person name="Groth M."/>
            <person name="Guda C."/>
            <person name="Hadaegh A."/>
            <person name="Iglesias-Rodriguez M.D."/>
            <person name="Jenkins J."/>
            <person name="Jones B.M."/>
            <person name="Lawson T."/>
            <person name="Leese F."/>
            <person name="Lindquist E."/>
            <person name="Lobanov A."/>
            <person name="Lomsadze A."/>
            <person name="Malik S.B."/>
            <person name="Marsh M.E."/>
            <person name="Mackinder L."/>
            <person name="Mock T."/>
            <person name="Mueller-Roeber B."/>
            <person name="Pagarete A."/>
            <person name="Parker M."/>
            <person name="Probert I."/>
            <person name="Quesneville H."/>
            <person name="Raines C."/>
            <person name="Rensing S.A."/>
            <person name="Riano-Pachon D.M."/>
            <person name="Richier S."/>
            <person name="Rokitta S."/>
            <person name="Shiraiwa Y."/>
            <person name="Soanes D.M."/>
            <person name="van der Giezen M."/>
            <person name="Wahlund T.M."/>
            <person name="Williams B."/>
            <person name="Wilson W."/>
            <person name="Wolfe G."/>
            <person name="Wurch L.L."/>
        </authorList>
    </citation>
    <scope>NUCLEOTIDE SEQUENCE</scope>
</reference>
<dbReference type="SUPFAM" id="SSF57756">
    <property type="entry name" value="Retrovirus zinc finger-like domains"/>
    <property type="match status" value="1"/>
</dbReference>
<reference evidence="2" key="2">
    <citation type="submission" date="2024-10" db="UniProtKB">
        <authorList>
            <consortium name="EnsemblProtists"/>
        </authorList>
    </citation>
    <scope>IDENTIFICATION</scope>
</reference>
<dbReference type="InterPro" id="IPR036875">
    <property type="entry name" value="Znf_CCHC_sf"/>
</dbReference>
<accession>A0A0D3JMC3</accession>
<protein>
    <recommendedName>
        <fullName evidence="4">CCHC-type domain-containing protein</fullName>
    </recommendedName>
</protein>